<evidence type="ECO:0000256" key="2">
    <source>
        <dbReference type="ARBA" id="ARBA00022827"/>
    </source>
</evidence>
<dbReference type="InterPro" id="IPR036318">
    <property type="entry name" value="FAD-bd_PCMH-like_sf"/>
</dbReference>
<evidence type="ECO:0000313" key="6">
    <source>
        <dbReference type="Proteomes" id="UP001235094"/>
    </source>
</evidence>
<dbReference type="Gene3D" id="3.30.43.10">
    <property type="entry name" value="Uridine Diphospho-n-acetylenolpyruvylglucosamine Reductase, domain 2"/>
    <property type="match status" value="1"/>
</dbReference>
<dbReference type="InterPro" id="IPR016167">
    <property type="entry name" value="FAD-bd_PCMH_sub1"/>
</dbReference>
<keyword evidence="2" id="KW-0274">FAD</keyword>
<dbReference type="InterPro" id="IPR016166">
    <property type="entry name" value="FAD-bd_PCMH"/>
</dbReference>
<evidence type="ECO:0000313" key="5">
    <source>
        <dbReference type="EMBL" id="MDQ0510115.1"/>
    </source>
</evidence>
<evidence type="ECO:0000256" key="3">
    <source>
        <dbReference type="ARBA" id="ARBA00023002"/>
    </source>
</evidence>
<dbReference type="PANTHER" id="PTHR42659">
    <property type="entry name" value="XANTHINE DEHYDROGENASE SUBUNIT C-RELATED"/>
    <property type="match status" value="1"/>
</dbReference>
<dbReference type="Pfam" id="PF00941">
    <property type="entry name" value="FAD_binding_5"/>
    <property type="match status" value="1"/>
</dbReference>
<evidence type="ECO:0000259" key="4">
    <source>
        <dbReference type="PROSITE" id="PS51387"/>
    </source>
</evidence>
<keyword evidence="1" id="KW-0285">Flavoprotein</keyword>
<keyword evidence="6" id="KW-1185">Reference proteome</keyword>
<dbReference type="PANTHER" id="PTHR42659:SF2">
    <property type="entry name" value="XANTHINE DEHYDROGENASE SUBUNIT C-RELATED"/>
    <property type="match status" value="1"/>
</dbReference>
<protein>
    <submittedName>
        <fullName evidence="5">Carbon-monoxide dehydrogenase medium subunit</fullName>
        <ecNumber evidence="5">1.2.7.4</ecNumber>
    </submittedName>
</protein>
<dbReference type="InterPro" id="IPR051312">
    <property type="entry name" value="Diverse_Substr_Oxidored"/>
</dbReference>
<proteinExistence type="predicted"/>
<dbReference type="EMBL" id="JAUSVR010000002">
    <property type="protein sequence ID" value="MDQ0510115.1"/>
    <property type="molecule type" value="Genomic_DNA"/>
</dbReference>
<dbReference type="InterPro" id="IPR016169">
    <property type="entry name" value="FAD-bd_PCMH_sub2"/>
</dbReference>
<dbReference type="RefSeq" id="WP_306888849.1">
    <property type="nucleotide sequence ID" value="NZ_JAUSVR010000002.1"/>
</dbReference>
<dbReference type="Proteomes" id="UP001235094">
    <property type="component" value="Unassembled WGS sequence"/>
</dbReference>
<comment type="caution">
    <text evidence="5">The sequence shown here is derived from an EMBL/GenBank/DDBJ whole genome shotgun (WGS) entry which is preliminary data.</text>
</comment>
<gene>
    <name evidence="5" type="ORF">QOZ99_000996</name>
</gene>
<sequence>MKPARFDYTRPADLAAATAALADAGAKPIAGGQSLGPMLNLRLARPSLLVDVVRLPDLRGVEEGPGGVLFGAAITHAEFEDGAVPDPTPGFLARIAHGIAYRAVRNRGTIGGSLAHADPAADWPTTLAALGAVVHLAGPEGRRELPVEAFILGAFETALGPGEIITGVFVPRCAAGARFGYRKSCRKLGEFAEAMCAVLSDPACGVHRLVVGATEARQLVVTEAAALIADPAGVEDLLRRAGLAGDPATFRLRRAVIGDAIAALARETTPESLTS</sequence>
<dbReference type="SUPFAM" id="SSF56176">
    <property type="entry name" value="FAD-binding/transporter-associated domain-like"/>
    <property type="match status" value="1"/>
</dbReference>
<name>A0ABU0LN47_9HYPH</name>
<dbReference type="InterPro" id="IPR002346">
    <property type="entry name" value="Mopterin_DH_FAD-bd"/>
</dbReference>
<feature type="domain" description="FAD-binding PCMH-type" evidence="4">
    <location>
        <begin position="1"/>
        <end position="175"/>
    </location>
</feature>
<evidence type="ECO:0000256" key="1">
    <source>
        <dbReference type="ARBA" id="ARBA00022630"/>
    </source>
</evidence>
<reference evidence="5 6" key="1">
    <citation type="submission" date="2023-07" db="EMBL/GenBank/DDBJ databases">
        <title>Genomic Encyclopedia of Type Strains, Phase IV (KMG-IV): sequencing the most valuable type-strain genomes for metagenomic binning, comparative biology and taxonomic classification.</title>
        <authorList>
            <person name="Goeker M."/>
        </authorList>
    </citation>
    <scope>NUCLEOTIDE SEQUENCE [LARGE SCALE GENOMIC DNA]</scope>
    <source>
        <strain evidence="5 6">DSM 15561</strain>
    </source>
</reference>
<dbReference type="Gene3D" id="3.30.465.10">
    <property type="match status" value="1"/>
</dbReference>
<dbReference type="PROSITE" id="PS51387">
    <property type="entry name" value="FAD_PCMH"/>
    <property type="match status" value="1"/>
</dbReference>
<dbReference type="GO" id="GO:0043885">
    <property type="term" value="F:anaerobic carbon-monoxide dehydrogenase activity"/>
    <property type="evidence" value="ECO:0007669"/>
    <property type="project" value="UniProtKB-EC"/>
</dbReference>
<dbReference type="EC" id="1.2.7.4" evidence="5"/>
<accession>A0ABU0LN47</accession>
<keyword evidence="3 5" id="KW-0560">Oxidoreductase</keyword>
<organism evidence="5 6">
    <name type="scientific">Ancylobacter amanitiformis</name>
    <dbReference type="NCBI Taxonomy" id="217069"/>
    <lineage>
        <taxon>Bacteria</taxon>
        <taxon>Pseudomonadati</taxon>
        <taxon>Pseudomonadota</taxon>
        <taxon>Alphaproteobacteria</taxon>
        <taxon>Hyphomicrobiales</taxon>
        <taxon>Xanthobacteraceae</taxon>
        <taxon>Ancylobacter</taxon>
    </lineage>
</organism>